<evidence type="ECO:0000313" key="1">
    <source>
        <dbReference type="EMBL" id="KAF2470846.1"/>
    </source>
</evidence>
<evidence type="ECO:0000313" key="2">
    <source>
        <dbReference type="Proteomes" id="UP000799755"/>
    </source>
</evidence>
<protein>
    <submittedName>
        <fullName evidence="1">Uncharacterized protein</fullName>
    </submittedName>
</protein>
<feature type="non-terminal residue" evidence="1">
    <location>
        <position position="1"/>
    </location>
</feature>
<accession>A0ACB6QVF6</accession>
<name>A0ACB6QVF6_9PLEO</name>
<sequence>SLINCWILDPGSNAHICNNTQYGWTYRRDAMPGEIVYAGREALPITGWGDVHLKVNTPAGLSTIKLTHVAYVEGFFANVLGLARCRSLDIHFDSGRDALYQGSSENVVCKLTY</sequence>
<gene>
    <name evidence="1" type="ORF">BDR25DRAFT_368468</name>
</gene>
<organism evidence="1 2">
    <name type="scientific">Lindgomyces ingoldianus</name>
    <dbReference type="NCBI Taxonomy" id="673940"/>
    <lineage>
        <taxon>Eukaryota</taxon>
        <taxon>Fungi</taxon>
        <taxon>Dikarya</taxon>
        <taxon>Ascomycota</taxon>
        <taxon>Pezizomycotina</taxon>
        <taxon>Dothideomycetes</taxon>
        <taxon>Pleosporomycetidae</taxon>
        <taxon>Pleosporales</taxon>
        <taxon>Lindgomycetaceae</taxon>
        <taxon>Lindgomyces</taxon>
    </lineage>
</organism>
<proteinExistence type="predicted"/>
<comment type="caution">
    <text evidence="1">The sequence shown here is derived from an EMBL/GenBank/DDBJ whole genome shotgun (WGS) entry which is preliminary data.</text>
</comment>
<keyword evidence="2" id="KW-1185">Reference proteome</keyword>
<dbReference type="Proteomes" id="UP000799755">
    <property type="component" value="Unassembled WGS sequence"/>
</dbReference>
<reference evidence="1" key="1">
    <citation type="journal article" date="2020" name="Stud. Mycol.">
        <title>101 Dothideomycetes genomes: a test case for predicting lifestyles and emergence of pathogens.</title>
        <authorList>
            <person name="Haridas S."/>
            <person name="Albert R."/>
            <person name="Binder M."/>
            <person name="Bloem J."/>
            <person name="Labutti K."/>
            <person name="Salamov A."/>
            <person name="Andreopoulos B."/>
            <person name="Baker S."/>
            <person name="Barry K."/>
            <person name="Bills G."/>
            <person name="Bluhm B."/>
            <person name="Cannon C."/>
            <person name="Castanera R."/>
            <person name="Culley D."/>
            <person name="Daum C."/>
            <person name="Ezra D."/>
            <person name="Gonzalez J."/>
            <person name="Henrissat B."/>
            <person name="Kuo A."/>
            <person name="Liang C."/>
            <person name="Lipzen A."/>
            <person name="Lutzoni F."/>
            <person name="Magnuson J."/>
            <person name="Mondo S."/>
            <person name="Nolan M."/>
            <person name="Ohm R."/>
            <person name="Pangilinan J."/>
            <person name="Park H.-J."/>
            <person name="Ramirez L."/>
            <person name="Alfaro M."/>
            <person name="Sun H."/>
            <person name="Tritt A."/>
            <person name="Yoshinaga Y."/>
            <person name="Zwiers L.-H."/>
            <person name="Turgeon B."/>
            <person name="Goodwin S."/>
            <person name="Spatafora J."/>
            <person name="Crous P."/>
            <person name="Grigoriev I."/>
        </authorList>
    </citation>
    <scope>NUCLEOTIDE SEQUENCE</scope>
    <source>
        <strain evidence="1">ATCC 200398</strain>
    </source>
</reference>
<dbReference type="EMBL" id="MU003506">
    <property type="protein sequence ID" value="KAF2470846.1"/>
    <property type="molecule type" value="Genomic_DNA"/>
</dbReference>